<keyword evidence="4" id="KW-1185">Reference proteome</keyword>
<dbReference type="OrthoDB" id="405918at2759"/>
<evidence type="ECO:0000256" key="1">
    <source>
        <dbReference type="SAM" id="MobiDB-lite"/>
    </source>
</evidence>
<protein>
    <submittedName>
        <fullName evidence="3">Uncharacterized protein</fullName>
    </submittedName>
</protein>
<keyword evidence="2" id="KW-1133">Transmembrane helix</keyword>
<feature type="compositionally biased region" description="Polar residues" evidence="1">
    <location>
        <begin position="59"/>
        <end position="76"/>
    </location>
</feature>
<sequence>MLVMFSKSRKRMTVLWIGMVFSLSFWIIIRSPATTSRDIAASWPSFTGSPTGNRPEVSLSLSSSQRPQEENNSWNMKNDKRRSRSRGQDINTQQKSALERLVERLNMTHLPNPPTTPPPPPQQQQQQQSHFETPKILLFLTTIFSEYHIQMLHCCWPKLMQESKFLPKLHVMVFSNNETEIPSEEMDYARDLFANNPSFEFKFPPQHELDAVAAINDTDDRFQTGANLGPKLAFAQDWFREYDWVIRINPDVLIRRSHWLRTIVHNPKVDAVLVDCGTRRVHTDFFAVRPQAVLQYWSPNNNNNNNVNLPFSQMQLEPWNKPYPVNRTLHLNHEATATYYFNPIIQRKRHRFLPMAGKSNGQCRVRGAMSPVYHDHNSCQIDPNVCDALDKFYIS</sequence>
<feature type="region of interest" description="Disordered" evidence="1">
    <location>
        <begin position="43"/>
        <end position="93"/>
    </location>
</feature>
<gene>
    <name evidence="3" type="ORF">IV203_012899</name>
</gene>
<comment type="caution">
    <text evidence="3">The sequence shown here is derived from an EMBL/GenBank/DDBJ whole genome shotgun (WGS) entry which is preliminary data.</text>
</comment>
<accession>A0A9K3M457</accession>
<keyword evidence="2" id="KW-0472">Membrane</keyword>
<proteinExistence type="predicted"/>
<name>A0A9K3M457_9STRA</name>
<organism evidence="3 4">
    <name type="scientific">Nitzschia inconspicua</name>
    <dbReference type="NCBI Taxonomy" id="303405"/>
    <lineage>
        <taxon>Eukaryota</taxon>
        <taxon>Sar</taxon>
        <taxon>Stramenopiles</taxon>
        <taxon>Ochrophyta</taxon>
        <taxon>Bacillariophyta</taxon>
        <taxon>Bacillariophyceae</taxon>
        <taxon>Bacillariophycidae</taxon>
        <taxon>Bacillariales</taxon>
        <taxon>Bacillariaceae</taxon>
        <taxon>Nitzschia</taxon>
    </lineage>
</organism>
<dbReference type="Proteomes" id="UP000693970">
    <property type="component" value="Unassembled WGS sequence"/>
</dbReference>
<feature type="transmembrane region" description="Helical" evidence="2">
    <location>
        <begin position="12"/>
        <end position="29"/>
    </location>
</feature>
<feature type="region of interest" description="Disordered" evidence="1">
    <location>
        <begin position="108"/>
        <end position="130"/>
    </location>
</feature>
<keyword evidence="2" id="KW-0812">Transmembrane</keyword>
<evidence type="ECO:0000313" key="3">
    <source>
        <dbReference type="EMBL" id="KAG7373804.1"/>
    </source>
</evidence>
<evidence type="ECO:0000313" key="4">
    <source>
        <dbReference type="Proteomes" id="UP000693970"/>
    </source>
</evidence>
<dbReference type="AlphaFoldDB" id="A0A9K3M457"/>
<reference evidence="3" key="1">
    <citation type="journal article" date="2021" name="Sci. Rep.">
        <title>Diploid genomic architecture of Nitzschia inconspicua, an elite biomass production diatom.</title>
        <authorList>
            <person name="Oliver A."/>
            <person name="Podell S."/>
            <person name="Pinowska A."/>
            <person name="Traller J.C."/>
            <person name="Smith S.R."/>
            <person name="McClure R."/>
            <person name="Beliaev A."/>
            <person name="Bohutskyi P."/>
            <person name="Hill E.A."/>
            <person name="Rabines A."/>
            <person name="Zheng H."/>
            <person name="Allen L.Z."/>
            <person name="Kuo A."/>
            <person name="Grigoriev I.V."/>
            <person name="Allen A.E."/>
            <person name="Hazlebeck D."/>
            <person name="Allen E.E."/>
        </authorList>
    </citation>
    <scope>NUCLEOTIDE SEQUENCE</scope>
    <source>
        <strain evidence="3">Hildebrandi</strain>
    </source>
</reference>
<evidence type="ECO:0000256" key="2">
    <source>
        <dbReference type="SAM" id="Phobius"/>
    </source>
</evidence>
<feature type="compositionally biased region" description="Pro residues" evidence="1">
    <location>
        <begin position="111"/>
        <end position="122"/>
    </location>
</feature>
<reference evidence="3" key="2">
    <citation type="submission" date="2021-04" db="EMBL/GenBank/DDBJ databases">
        <authorList>
            <person name="Podell S."/>
        </authorList>
    </citation>
    <scope>NUCLEOTIDE SEQUENCE</scope>
    <source>
        <strain evidence="3">Hildebrandi</strain>
    </source>
</reference>
<dbReference type="EMBL" id="JAGRRH010000001">
    <property type="protein sequence ID" value="KAG7373804.1"/>
    <property type="molecule type" value="Genomic_DNA"/>
</dbReference>